<dbReference type="HOGENOM" id="CLU_1729425_0_0_7"/>
<dbReference type="EnsemblBacteria" id="ABF90517">
    <property type="protein sequence ID" value="ABF90517"/>
    <property type="gene ID" value="MXAN_4484"/>
</dbReference>
<dbReference type="KEGG" id="mxa:MXAN_4484"/>
<protein>
    <submittedName>
        <fullName evidence="1">Uncharacterized protein</fullName>
    </submittedName>
</protein>
<evidence type="ECO:0000313" key="1">
    <source>
        <dbReference type="EMBL" id="ABF90517.1"/>
    </source>
</evidence>
<reference evidence="1 2" key="1">
    <citation type="journal article" date="2006" name="Proc. Natl. Acad. Sci. U.S.A.">
        <title>Evolution of sensory complexity recorded in a myxobacterial genome.</title>
        <authorList>
            <person name="Goldman B.S."/>
            <person name="Nierman W.C."/>
            <person name="Kaiser D."/>
            <person name="Slater S.C."/>
            <person name="Durkin A.S."/>
            <person name="Eisen J.A."/>
            <person name="Ronning C.M."/>
            <person name="Barbazuk W.B."/>
            <person name="Blanchard M."/>
            <person name="Field C."/>
            <person name="Halling C."/>
            <person name="Hinkle G."/>
            <person name="Iartchuk O."/>
            <person name="Kim H.S."/>
            <person name="Mackenzie C."/>
            <person name="Madupu R."/>
            <person name="Miller N."/>
            <person name="Shvartsbeyn A."/>
            <person name="Sullivan S.A."/>
            <person name="Vaudin M."/>
            <person name="Wiegand R."/>
            <person name="Kaplan H.B."/>
        </authorList>
    </citation>
    <scope>NUCLEOTIDE SEQUENCE [LARGE SCALE GENOMIC DNA]</scope>
    <source>
        <strain evidence="2">DK1622</strain>
    </source>
</reference>
<accession>Q1D3X0</accession>
<gene>
    <name evidence="1" type="ordered locus">MXAN_4484</name>
</gene>
<evidence type="ECO:0000313" key="2">
    <source>
        <dbReference type="Proteomes" id="UP000002402"/>
    </source>
</evidence>
<dbReference type="Proteomes" id="UP000002402">
    <property type="component" value="Chromosome"/>
</dbReference>
<organism evidence="1 2">
    <name type="scientific">Myxococcus xanthus (strain DK1622)</name>
    <dbReference type="NCBI Taxonomy" id="246197"/>
    <lineage>
        <taxon>Bacteria</taxon>
        <taxon>Pseudomonadati</taxon>
        <taxon>Myxococcota</taxon>
        <taxon>Myxococcia</taxon>
        <taxon>Myxococcales</taxon>
        <taxon>Cystobacterineae</taxon>
        <taxon>Myxococcaceae</taxon>
        <taxon>Myxococcus</taxon>
    </lineage>
</organism>
<name>Q1D3X0_MYXXD</name>
<keyword evidence="2" id="KW-1185">Reference proteome</keyword>
<dbReference type="AlphaFoldDB" id="Q1D3X0"/>
<sequence>MPLGSFLKDRFGSVRPIAKQMRGGHHAHVQSLMLEQHGESVTSGIAVGQELIDGGTVLPGVLVPDLGVSPEDGLVLSGHVLGELLDKILQLHHQSPFSMFLRANNPNSLAYSGSSAQVPSFQRRSVMIALMAATPPSFAAASSTALASAVR</sequence>
<dbReference type="EMBL" id="CP000113">
    <property type="protein sequence ID" value="ABF90517.1"/>
    <property type="molecule type" value="Genomic_DNA"/>
</dbReference>
<proteinExistence type="predicted"/>